<evidence type="ECO:0000313" key="2">
    <source>
        <dbReference type="EMBL" id="JAE01162.1"/>
    </source>
</evidence>
<accession>A0A0A9EM48</accession>
<proteinExistence type="predicted"/>
<name>A0A0A9EM48_ARUDO</name>
<organism evidence="2">
    <name type="scientific">Arundo donax</name>
    <name type="common">Giant reed</name>
    <name type="synonym">Donax arundinaceus</name>
    <dbReference type="NCBI Taxonomy" id="35708"/>
    <lineage>
        <taxon>Eukaryota</taxon>
        <taxon>Viridiplantae</taxon>
        <taxon>Streptophyta</taxon>
        <taxon>Embryophyta</taxon>
        <taxon>Tracheophyta</taxon>
        <taxon>Spermatophyta</taxon>
        <taxon>Magnoliopsida</taxon>
        <taxon>Liliopsida</taxon>
        <taxon>Poales</taxon>
        <taxon>Poaceae</taxon>
        <taxon>PACMAD clade</taxon>
        <taxon>Arundinoideae</taxon>
        <taxon>Arundineae</taxon>
        <taxon>Arundo</taxon>
    </lineage>
</organism>
<evidence type="ECO:0000256" key="1">
    <source>
        <dbReference type="SAM" id="MobiDB-lite"/>
    </source>
</evidence>
<dbReference type="EMBL" id="GBRH01196734">
    <property type="protein sequence ID" value="JAE01162.1"/>
    <property type="molecule type" value="Transcribed_RNA"/>
</dbReference>
<sequence>MKSPHAVLSSALPREGTPAHKVKQNQYLQVQFYHTV</sequence>
<protein>
    <submittedName>
        <fullName evidence="2">Uncharacterized protein</fullName>
    </submittedName>
</protein>
<dbReference type="AlphaFoldDB" id="A0A0A9EM48"/>
<reference evidence="2" key="1">
    <citation type="submission" date="2014-09" db="EMBL/GenBank/DDBJ databases">
        <authorList>
            <person name="Magalhaes I.L.F."/>
            <person name="Oliveira U."/>
            <person name="Santos F.R."/>
            <person name="Vidigal T.H.D.A."/>
            <person name="Brescovit A.D."/>
            <person name="Santos A.J."/>
        </authorList>
    </citation>
    <scope>NUCLEOTIDE SEQUENCE</scope>
    <source>
        <tissue evidence="2">Shoot tissue taken approximately 20 cm above the soil surface</tissue>
    </source>
</reference>
<reference evidence="2" key="2">
    <citation type="journal article" date="2015" name="Data Brief">
        <title>Shoot transcriptome of the giant reed, Arundo donax.</title>
        <authorList>
            <person name="Barrero R.A."/>
            <person name="Guerrero F.D."/>
            <person name="Moolhuijzen P."/>
            <person name="Goolsby J.A."/>
            <person name="Tidwell J."/>
            <person name="Bellgard S.E."/>
            <person name="Bellgard M.I."/>
        </authorList>
    </citation>
    <scope>NUCLEOTIDE SEQUENCE</scope>
    <source>
        <tissue evidence="2">Shoot tissue taken approximately 20 cm above the soil surface</tissue>
    </source>
</reference>
<feature type="region of interest" description="Disordered" evidence="1">
    <location>
        <begin position="1"/>
        <end position="20"/>
    </location>
</feature>